<protein>
    <submittedName>
        <fullName evidence="2">AAA family ATPase</fullName>
    </submittedName>
</protein>
<evidence type="ECO:0000313" key="2">
    <source>
        <dbReference type="EMBL" id="AYE38425.1"/>
    </source>
</evidence>
<dbReference type="RefSeq" id="WP_120142674.1">
    <property type="nucleotide sequence ID" value="NZ_CP031933.2"/>
</dbReference>
<reference evidence="3" key="1">
    <citation type="submission" date="2018-08" db="EMBL/GenBank/DDBJ databases">
        <title>Genome of Lactobacillus sp. HBUAS52074.</title>
        <authorList>
            <person name="Guo Z."/>
            <person name="Zhang Z.D."/>
        </authorList>
    </citation>
    <scope>NUCLEOTIDE SEQUENCE [LARGE SCALE GENOMIC DNA]</scope>
    <source>
        <strain evidence="3">HBUAS52074</strain>
    </source>
</reference>
<dbReference type="AlphaFoldDB" id="A0A386PU75"/>
<dbReference type="InterPro" id="IPR002611">
    <property type="entry name" value="IstB_ATP-bd"/>
</dbReference>
<dbReference type="PANTHER" id="PTHR30050">
    <property type="entry name" value="CHROMOSOMAL REPLICATION INITIATOR PROTEIN DNAA"/>
    <property type="match status" value="1"/>
</dbReference>
<dbReference type="PANTHER" id="PTHR30050:SF4">
    <property type="entry name" value="ATP-BINDING PROTEIN RV3427C IN INSERTION SEQUENCE-RELATED"/>
    <property type="match status" value="1"/>
</dbReference>
<sequence>MESLNLDGPMRRIAAKHGIDLSKLDFNDLLASRDEREEQEAIKFTRINNNFKRTRTFQSSLVSDFEDLKQTFDDFNVTDEKQQKELNRAKNIATRIIQGETGNFTFSGPAGSGKTMLAISILNAINKSKCDKTCYFLSFEMFMSKQKASFNDPSLKKDVQKIEKCIQNCDVFVLDDLGSETFMQHVDKFKKKPTQASEFTQETLFRFADYRKSKTNIVTTNNSSTELQDIYNPKIYSRLIAKNMGNAIKFDSKDMRNIF</sequence>
<name>A0A386PU75_9LACO</name>
<dbReference type="EMBL" id="CP031933">
    <property type="protein sequence ID" value="AYE38425.1"/>
    <property type="molecule type" value="Genomic_DNA"/>
</dbReference>
<dbReference type="GO" id="GO:0006260">
    <property type="term" value="P:DNA replication"/>
    <property type="evidence" value="ECO:0007669"/>
    <property type="project" value="TreeGrafter"/>
</dbReference>
<dbReference type="Pfam" id="PF01695">
    <property type="entry name" value="IstB_IS21"/>
    <property type="match status" value="1"/>
</dbReference>
<keyword evidence="3" id="KW-1185">Reference proteome</keyword>
<dbReference type="SUPFAM" id="SSF52540">
    <property type="entry name" value="P-loop containing nucleoside triphosphate hydrolases"/>
    <property type="match status" value="1"/>
</dbReference>
<dbReference type="Gene3D" id="3.40.50.300">
    <property type="entry name" value="P-loop containing nucleotide triphosphate hydrolases"/>
    <property type="match status" value="1"/>
</dbReference>
<evidence type="ECO:0000259" key="1">
    <source>
        <dbReference type="Pfam" id="PF01695"/>
    </source>
</evidence>
<accession>A0A386PU75</accession>
<dbReference type="OrthoDB" id="2052561at2"/>
<gene>
    <name evidence="2" type="ORF">D1B17_07150</name>
</gene>
<dbReference type="InterPro" id="IPR027417">
    <property type="entry name" value="P-loop_NTPase"/>
</dbReference>
<dbReference type="Proteomes" id="UP000267208">
    <property type="component" value="Chromosome"/>
</dbReference>
<proteinExistence type="predicted"/>
<feature type="domain" description="IstB-like ATP-binding" evidence="1">
    <location>
        <begin position="63"/>
        <end position="185"/>
    </location>
</feature>
<organism evidence="2 3">
    <name type="scientific">Companilactobacillus zhachilii</name>
    <dbReference type="NCBI Taxonomy" id="2304606"/>
    <lineage>
        <taxon>Bacteria</taxon>
        <taxon>Bacillati</taxon>
        <taxon>Bacillota</taxon>
        <taxon>Bacilli</taxon>
        <taxon>Lactobacillales</taxon>
        <taxon>Lactobacillaceae</taxon>
        <taxon>Companilactobacillus</taxon>
    </lineage>
</organism>
<dbReference type="KEGG" id="lzh:D1B17_07150"/>
<dbReference type="GO" id="GO:0005524">
    <property type="term" value="F:ATP binding"/>
    <property type="evidence" value="ECO:0007669"/>
    <property type="project" value="InterPro"/>
</dbReference>
<evidence type="ECO:0000313" key="3">
    <source>
        <dbReference type="Proteomes" id="UP000267208"/>
    </source>
</evidence>